<keyword evidence="1" id="KW-0812">Transmembrane</keyword>
<reference evidence="2 3" key="1">
    <citation type="journal article" date="2023" name="Elife">
        <title>Identification of key yeast species and microbe-microbe interactions impacting larval growth of Drosophila in the wild.</title>
        <authorList>
            <person name="Mure A."/>
            <person name="Sugiura Y."/>
            <person name="Maeda R."/>
            <person name="Honda K."/>
            <person name="Sakurai N."/>
            <person name="Takahashi Y."/>
            <person name="Watada M."/>
            <person name="Katoh T."/>
            <person name="Gotoh A."/>
            <person name="Gotoh Y."/>
            <person name="Taniguchi I."/>
            <person name="Nakamura K."/>
            <person name="Hayashi T."/>
            <person name="Katayama T."/>
            <person name="Uemura T."/>
            <person name="Hattori Y."/>
        </authorList>
    </citation>
    <scope>NUCLEOTIDE SEQUENCE [LARGE SCALE GENOMIC DNA]</scope>
    <source>
        <strain evidence="2 3">SC-9</strain>
    </source>
</reference>
<evidence type="ECO:0000313" key="2">
    <source>
        <dbReference type="EMBL" id="GMM35131.1"/>
    </source>
</evidence>
<protein>
    <submittedName>
        <fullName evidence="2">Uncharacterized protein</fullName>
    </submittedName>
</protein>
<dbReference type="RefSeq" id="XP_064852131.1">
    <property type="nucleotide sequence ID" value="XM_064996059.1"/>
</dbReference>
<organism evidence="2 3">
    <name type="scientific">Saccharomycopsis crataegensis</name>
    <dbReference type="NCBI Taxonomy" id="43959"/>
    <lineage>
        <taxon>Eukaryota</taxon>
        <taxon>Fungi</taxon>
        <taxon>Dikarya</taxon>
        <taxon>Ascomycota</taxon>
        <taxon>Saccharomycotina</taxon>
        <taxon>Saccharomycetes</taxon>
        <taxon>Saccharomycopsidaceae</taxon>
        <taxon>Saccharomycopsis</taxon>
    </lineage>
</organism>
<feature type="transmembrane region" description="Helical" evidence="1">
    <location>
        <begin position="418"/>
        <end position="439"/>
    </location>
</feature>
<dbReference type="Proteomes" id="UP001360560">
    <property type="component" value="Unassembled WGS sequence"/>
</dbReference>
<evidence type="ECO:0000313" key="3">
    <source>
        <dbReference type="Proteomes" id="UP001360560"/>
    </source>
</evidence>
<keyword evidence="1" id="KW-1133">Transmembrane helix</keyword>
<evidence type="ECO:0000256" key="1">
    <source>
        <dbReference type="SAM" id="Phobius"/>
    </source>
</evidence>
<gene>
    <name evidence="2" type="ORF">DASC09_024560</name>
</gene>
<sequence>MSIVSGTVKLWYTIKSSATGTCSTIDTCKFFNPSNDSPELKYLALKGTAEKSPNNASDTEEYSSEEKRYIKKETVMLSQVPKFILININNFAWKKNFNEFKVWGFMVLICSTVMVILTGLTLTTCSTISNANNVKCFSQLNFQITNNSPASQTVITMLNDIVHLFTFLAKEYNEGLQREQGILEVDVSEPQRVVVEPNSPLVNPIMIHRLKSSSSQHPKEIMTFSTDNFFELGFTGYCRTNSTTDDGGRICFGGIINGIDLVATLLRDFGQQLAILTSDNRTSTVSDALALGYEISLPNLSKFLQGEGPVNICSNAMLVKRISKILPFIVTVGFLLNFVNWFQMGLHIICHFNKKLQKNVVCYFLLLNDSFMKKTLLFTSLVTLLINIATVTVLKIYISRMHRILTEEIALAKIQYGTGFYLLVGSLVCSTIQFISSLVGNRTTKIN</sequence>
<keyword evidence="1" id="KW-0472">Membrane</keyword>
<dbReference type="EMBL" id="BTFZ01000004">
    <property type="protein sequence ID" value="GMM35131.1"/>
    <property type="molecule type" value="Genomic_DNA"/>
</dbReference>
<name>A0AAV5QKK7_9ASCO</name>
<keyword evidence="3" id="KW-1185">Reference proteome</keyword>
<proteinExistence type="predicted"/>
<accession>A0AAV5QKK7</accession>
<feature type="transmembrane region" description="Helical" evidence="1">
    <location>
        <begin position="102"/>
        <end position="122"/>
    </location>
</feature>
<dbReference type="GeneID" id="90073110"/>
<feature type="transmembrane region" description="Helical" evidence="1">
    <location>
        <begin position="325"/>
        <end position="349"/>
    </location>
</feature>
<dbReference type="AlphaFoldDB" id="A0AAV5QKK7"/>
<comment type="caution">
    <text evidence="2">The sequence shown here is derived from an EMBL/GenBank/DDBJ whole genome shotgun (WGS) entry which is preliminary data.</text>
</comment>
<feature type="transmembrane region" description="Helical" evidence="1">
    <location>
        <begin position="376"/>
        <end position="398"/>
    </location>
</feature>